<feature type="compositionally biased region" description="Low complexity" evidence="1">
    <location>
        <begin position="217"/>
        <end position="227"/>
    </location>
</feature>
<accession>A0AA38FQM4</accession>
<evidence type="ECO:0000313" key="3">
    <source>
        <dbReference type="Proteomes" id="UP000824469"/>
    </source>
</evidence>
<dbReference type="EMBL" id="JAHRHJ020000007">
    <property type="protein sequence ID" value="KAH9307628.1"/>
    <property type="molecule type" value="Genomic_DNA"/>
</dbReference>
<feature type="region of interest" description="Disordered" evidence="1">
    <location>
        <begin position="269"/>
        <end position="290"/>
    </location>
</feature>
<feature type="region of interest" description="Disordered" evidence="1">
    <location>
        <begin position="1"/>
        <end position="38"/>
    </location>
</feature>
<proteinExistence type="predicted"/>
<gene>
    <name evidence="2" type="ORF">KI387_035539</name>
</gene>
<dbReference type="Proteomes" id="UP000824469">
    <property type="component" value="Unassembled WGS sequence"/>
</dbReference>
<sequence length="367" mass="39598">METPNAEIQMPGTPASVSRNSASKPGKKSVFASGTNMRGVSRQALLDVTNDSPIAGLAVDRVNGSKTPVSNMKHCPPPESVQTPGTGEALLRYQVKSLLQRVDKPAPNLRSLSHLNGILPSPNILLAPTPANTPDSAVAIANNSSLSTRSDSTIGIYVDLDLSSPGSESKVESSGNVSDIPHPEVIDAVVSTRDSSPEKPITRTLLFDSPEKETEASISSPRSVISSEDSHKMRSTEDDDVSEWSLQVNISSPGPGQTDDYAQVENEMEDYSETVNNEDDEQEDGEVLDDEECEELCRGMNKVSVHDVFTGKHTRFVYNSDDELEREEVISELPPSPSQVRLKGLPTPKGKHIRFSEEDGDSENASS</sequence>
<feature type="region of interest" description="Disordered" evidence="1">
    <location>
        <begin position="320"/>
        <end position="367"/>
    </location>
</feature>
<feature type="region of interest" description="Disordered" evidence="1">
    <location>
        <begin position="207"/>
        <end position="242"/>
    </location>
</feature>
<organism evidence="2 3">
    <name type="scientific">Taxus chinensis</name>
    <name type="common">Chinese yew</name>
    <name type="synonym">Taxus wallichiana var. chinensis</name>
    <dbReference type="NCBI Taxonomy" id="29808"/>
    <lineage>
        <taxon>Eukaryota</taxon>
        <taxon>Viridiplantae</taxon>
        <taxon>Streptophyta</taxon>
        <taxon>Embryophyta</taxon>
        <taxon>Tracheophyta</taxon>
        <taxon>Spermatophyta</taxon>
        <taxon>Pinopsida</taxon>
        <taxon>Pinidae</taxon>
        <taxon>Conifers II</taxon>
        <taxon>Cupressales</taxon>
        <taxon>Taxaceae</taxon>
        <taxon>Taxus</taxon>
    </lineage>
</organism>
<reference evidence="2 3" key="1">
    <citation type="journal article" date="2021" name="Nat. Plants">
        <title>The Taxus genome provides insights into paclitaxel biosynthesis.</title>
        <authorList>
            <person name="Xiong X."/>
            <person name="Gou J."/>
            <person name="Liao Q."/>
            <person name="Li Y."/>
            <person name="Zhou Q."/>
            <person name="Bi G."/>
            <person name="Li C."/>
            <person name="Du R."/>
            <person name="Wang X."/>
            <person name="Sun T."/>
            <person name="Guo L."/>
            <person name="Liang H."/>
            <person name="Lu P."/>
            <person name="Wu Y."/>
            <person name="Zhang Z."/>
            <person name="Ro D.K."/>
            <person name="Shang Y."/>
            <person name="Huang S."/>
            <person name="Yan J."/>
        </authorList>
    </citation>
    <scope>NUCLEOTIDE SEQUENCE [LARGE SCALE GENOMIC DNA]</scope>
    <source>
        <strain evidence="2">Ta-2019</strain>
    </source>
</reference>
<feature type="compositionally biased region" description="Acidic residues" evidence="1">
    <location>
        <begin position="358"/>
        <end position="367"/>
    </location>
</feature>
<name>A0AA38FQM4_TAXCH</name>
<dbReference type="PANTHER" id="PTHR47512">
    <property type="entry name" value="EXPRESSED PROTEIN"/>
    <property type="match status" value="1"/>
</dbReference>
<dbReference type="AlphaFoldDB" id="A0AA38FQM4"/>
<keyword evidence="3" id="KW-1185">Reference proteome</keyword>
<dbReference type="OMA" id="NICVDEK"/>
<protein>
    <submittedName>
        <fullName evidence="2">Uncharacterized protein</fullName>
    </submittedName>
</protein>
<feature type="region of interest" description="Disordered" evidence="1">
    <location>
        <begin position="65"/>
        <end position="85"/>
    </location>
</feature>
<dbReference type="PANTHER" id="PTHR47512:SF3">
    <property type="entry name" value="CHALCONE-FLAVONONE ISOMERASE FAMILY PROTEIN"/>
    <property type="match status" value="1"/>
</dbReference>
<evidence type="ECO:0000256" key="1">
    <source>
        <dbReference type="SAM" id="MobiDB-lite"/>
    </source>
</evidence>
<evidence type="ECO:0000313" key="2">
    <source>
        <dbReference type="EMBL" id="KAH9307628.1"/>
    </source>
</evidence>
<comment type="caution">
    <text evidence="2">The sequence shown here is derived from an EMBL/GenBank/DDBJ whole genome shotgun (WGS) entry which is preliminary data.</text>
</comment>